<keyword evidence="2" id="KW-1185">Reference proteome</keyword>
<proteinExistence type="predicted"/>
<dbReference type="HOGENOM" id="CLU_3201981_0_0_5"/>
<dbReference type="KEGG" id="mai:MICA_2093"/>
<organism evidence="1 2">
    <name type="scientific">Micavibrio aeruginosavorus (strain ARL-13)</name>
    <dbReference type="NCBI Taxonomy" id="856793"/>
    <lineage>
        <taxon>Bacteria</taxon>
        <taxon>Pseudomonadati</taxon>
        <taxon>Bdellovibrionota</taxon>
        <taxon>Bdellovibrionia</taxon>
        <taxon>Bdellovibrionales</taxon>
        <taxon>Pseudobdellovibrionaceae</taxon>
        <taxon>Micavibrio</taxon>
    </lineage>
</organism>
<evidence type="ECO:0000313" key="1">
    <source>
        <dbReference type="EMBL" id="AEP10400.1"/>
    </source>
</evidence>
<protein>
    <submittedName>
        <fullName evidence="1">Uncharacterized protein</fullName>
    </submittedName>
</protein>
<dbReference type="AlphaFoldDB" id="G2KQS2"/>
<gene>
    <name evidence="1" type="ordered locus">MICA_2093</name>
</gene>
<sequence length="45" mass="5065">MQAPIICIMRFHGPKLASFCKLCQSFKPLPFGVLLCPDSRVNQKT</sequence>
<accession>G2KQS2</accession>
<dbReference type="EMBL" id="CP002382">
    <property type="protein sequence ID" value="AEP10400.1"/>
    <property type="molecule type" value="Genomic_DNA"/>
</dbReference>
<evidence type="ECO:0000313" key="2">
    <source>
        <dbReference type="Proteomes" id="UP000009286"/>
    </source>
</evidence>
<dbReference type="Proteomes" id="UP000009286">
    <property type="component" value="Chromosome"/>
</dbReference>
<name>G2KQS2_MICAA</name>
<reference evidence="1 2" key="1">
    <citation type="journal article" date="2011" name="BMC Genomics">
        <title>Genomic insights into an obligate epibiotic bacterial predator: Micavibrio aeruginosavorus ARL-13.</title>
        <authorList>
            <person name="Wang Z."/>
            <person name="Kadouri D."/>
            <person name="Wu M."/>
        </authorList>
    </citation>
    <scope>NUCLEOTIDE SEQUENCE [LARGE SCALE GENOMIC DNA]</scope>
    <source>
        <strain evidence="1 2">ARL-13</strain>
    </source>
</reference>